<dbReference type="PANTHER" id="PTHR33933">
    <property type="entry name" value="NUCLEOTIDYLTRANSFERASE"/>
    <property type="match status" value="1"/>
</dbReference>
<evidence type="ECO:0000313" key="3">
    <source>
        <dbReference type="Proteomes" id="UP000426027"/>
    </source>
</evidence>
<dbReference type="EMBL" id="CP046566">
    <property type="protein sequence ID" value="QGW28404.1"/>
    <property type="molecule type" value="Genomic_DNA"/>
</dbReference>
<gene>
    <name evidence="2" type="ORF">GLV81_10125</name>
</gene>
<dbReference type="Gene3D" id="1.20.120.330">
    <property type="entry name" value="Nucleotidyltransferases domain 2"/>
    <property type="match status" value="1"/>
</dbReference>
<dbReference type="InterPro" id="IPR043519">
    <property type="entry name" value="NT_sf"/>
</dbReference>
<keyword evidence="3" id="KW-1185">Reference proteome</keyword>
<accession>A0A6I6G837</accession>
<protein>
    <submittedName>
        <fullName evidence="2">HEPN domain-containing protein</fullName>
    </submittedName>
</protein>
<feature type="domain" description="HEPN" evidence="1">
    <location>
        <begin position="186"/>
        <end position="306"/>
    </location>
</feature>
<dbReference type="SUPFAM" id="SSF81301">
    <property type="entry name" value="Nucleotidyltransferase"/>
    <property type="match status" value="1"/>
</dbReference>
<proteinExistence type="predicted"/>
<reference evidence="2 3" key="1">
    <citation type="submission" date="2019-11" db="EMBL/GenBank/DDBJ databases">
        <authorList>
            <person name="Im W.T."/>
        </authorList>
    </citation>
    <scope>NUCLEOTIDE SEQUENCE [LARGE SCALE GENOMIC DNA]</scope>
    <source>
        <strain evidence="2 3">SB-02</strain>
    </source>
</reference>
<evidence type="ECO:0000313" key="2">
    <source>
        <dbReference type="EMBL" id="QGW28404.1"/>
    </source>
</evidence>
<dbReference type="RefSeq" id="WP_157478760.1">
    <property type="nucleotide sequence ID" value="NZ_CP046566.1"/>
</dbReference>
<name>A0A6I6G837_9BACT</name>
<dbReference type="InterPro" id="IPR052548">
    <property type="entry name" value="Type_VII_TA_antitoxin"/>
</dbReference>
<dbReference type="PANTHER" id="PTHR33933:SF1">
    <property type="entry name" value="PROTEIN ADENYLYLTRANSFERASE MNTA-RELATED"/>
    <property type="match status" value="1"/>
</dbReference>
<dbReference type="SMART" id="SM00748">
    <property type="entry name" value="HEPN"/>
    <property type="match status" value="1"/>
</dbReference>
<evidence type="ECO:0000259" key="1">
    <source>
        <dbReference type="PROSITE" id="PS50910"/>
    </source>
</evidence>
<dbReference type="InterPro" id="IPR007842">
    <property type="entry name" value="HEPN_dom"/>
</dbReference>
<organism evidence="2 3">
    <name type="scientific">Phnomibacter ginsenosidimutans</name>
    <dbReference type="NCBI Taxonomy" id="2676868"/>
    <lineage>
        <taxon>Bacteria</taxon>
        <taxon>Pseudomonadati</taxon>
        <taxon>Bacteroidota</taxon>
        <taxon>Chitinophagia</taxon>
        <taxon>Chitinophagales</taxon>
        <taxon>Chitinophagaceae</taxon>
        <taxon>Phnomibacter</taxon>
    </lineage>
</organism>
<dbReference type="Proteomes" id="UP000426027">
    <property type="component" value="Chromosome"/>
</dbReference>
<dbReference type="SUPFAM" id="SSF81593">
    <property type="entry name" value="Nucleotidyltransferase substrate binding subunit/domain"/>
    <property type="match status" value="1"/>
</dbReference>
<dbReference type="Pfam" id="PF05168">
    <property type="entry name" value="HEPN"/>
    <property type="match status" value="1"/>
</dbReference>
<dbReference type="AlphaFoldDB" id="A0A6I6G837"/>
<dbReference type="KEGG" id="fls:GLV81_10125"/>
<dbReference type="PROSITE" id="PS50910">
    <property type="entry name" value="HEPN"/>
    <property type="match status" value="1"/>
</dbReference>
<dbReference type="CDD" id="cd05403">
    <property type="entry name" value="NT_KNTase_like"/>
    <property type="match status" value="1"/>
</dbReference>
<dbReference type="Gene3D" id="3.30.460.10">
    <property type="entry name" value="Beta Polymerase, domain 2"/>
    <property type="match status" value="1"/>
</dbReference>
<sequence length="316" mass="35972">MSTRHTDIAAAAADLQDSLLLPTFTGQQMPVQLNHSLAHLPDYKQAQLRDISAIIQQAVNPEKIILFGSHATGRWVEHRYAEQGTVYEYISDYDLLVITRPGDTRPDYEVQDLIENRCVYKTPVTVIVHDIDFVNKMLSEGQYFFTDIEQEGIMLYDAGTQPLAERRPLSPQEAKAIAQEYFDELITGAREFYTSAKLNFDIGQNKVAVFNLHQATERIYNAIILVHTGYKPKTHNLDKLKRLCKRFSEALDAVFPNNSAAEKHLFDLLKRGYIDARYKKDYAISQQELALLIERVARLQSIAADLCTQKIAGFDT</sequence>